<dbReference type="AlphaFoldDB" id="A0A834XLT3"/>
<evidence type="ECO:0000313" key="3">
    <source>
        <dbReference type="Proteomes" id="UP000639338"/>
    </source>
</evidence>
<evidence type="ECO:0000313" key="2">
    <source>
        <dbReference type="EMBL" id="KAF7989310.1"/>
    </source>
</evidence>
<comment type="caution">
    <text evidence="2">The sequence shown here is derived from an EMBL/GenBank/DDBJ whole genome shotgun (WGS) entry which is preliminary data.</text>
</comment>
<protein>
    <recommendedName>
        <fullName evidence="4">Odorant-binding protein</fullName>
    </recommendedName>
</protein>
<keyword evidence="3" id="KW-1185">Reference proteome</keyword>
<dbReference type="EMBL" id="JACMRX010000005">
    <property type="protein sequence ID" value="KAF7989310.1"/>
    <property type="molecule type" value="Genomic_DNA"/>
</dbReference>
<gene>
    <name evidence="2" type="ORF">HCN44_007984</name>
</gene>
<proteinExistence type="predicted"/>
<feature type="signal peptide" evidence="1">
    <location>
        <begin position="1"/>
        <end position="21"/>
    </location>
</feature>
<evidence type="ECO:0008006" key="4">
    <source>
        <dbReference type="Google" id="ProtNLM"/>
    </source>
</evidence>
<accession>A0A834XLT3</accession>
<evidence type="ECO:0000256" key="1">
    <source>
        <dbReference type="SAM" id="SignalP"/>
    </source>
</evidence>
<reference evidence="2 3" key="1">
    <citation type="submission" date="2020-08" db="EMBL/GenBank/DDBJ databases">
        <title>Aphidius gifuensis genome sequencing and assembly.</title>
        <authorList>
            <person name="Du Z."/>
        </authorList>
    </citation>
    <scope>NUCLEOTIDE SEQUENCE [LARGE SCALE GENOMIC DNA]</scope>
    <source>
        <strain evidence="2">YNYX2018</strain>
        <tissue evidence="2">Adults</tissue>
    </source>
</reference>
<dbReference type="Proteomes" id="UP000639338">
    <property type="component" value="Unassembled WGS sequence"/>
</dbReference>
<keyword evidence="1" id="KW-0732">Signal</keyword>
<feature type="chain" id="PRO_5032595038" description="Odorant-binding protein" evidence="1">
    <location>
        <begin position="22"/>
        <end position="146"/>
    </location>
</feature>
<name>A0A834XLT3_APHGI</name>
<sequence length="146" mass="17200">MLTRIFILEYFIFLIIEFIYCQYQDEFPTAFEVGVYGGPSETLEVYLPNLNVNFTIDECHVIPPNLMRPISIPKNFSEDQNKIDIEAMRYLAIEIDNNTCSFQIDPIVDEDYGKWIIIYTFKKVYNEFQMVIGYQPPLIGVLHIYC</sequence>
<organism evidence="2 3">
    <name type="scientific">Aphidius gifuensis</name>
    <name type="common">Parasitoid wasp</name>
    <dbReference type="NCBI Taxonomy" id="684658"/>
    <lineage>
        <taxon>Eukaryota</taxon>
        <taxon>Metazoa</taxon>
        <taxon>Ecdysozoa</taxon>
        <taxon>Arthropoda</taxon>
        <taxon>Hexapoda</taxon>
        <taxon>Insecta</taxon>
        <taxon>Pterygota</taxon>
        <taxon>Neoptera</taxon>
        <taxon>Endopterygota</taxon>
        <taxon>Hymenoptera</taxon>
        <taxon>Apocrita</taxon>
        <taxon>Ichneumonoidea</taxon>
        <taxon>Braconidae</taxon>
        <taxon>Aphidiinae</taxon>
        <taxon>Aphidius</taxon>
    </lineage>
</organism>